<dbReference type="RefSeq" id="WP_324275410.1">
    <property type="nucleotide sequence ID" value="NZ_CP141261.1"/>
</dbReference>
<evidence type="ECO:0000313" key="7">
    <source>
        <dbReference type="Proteomes" id="UP001324287"/>
    </source>
</evidence>
<evidence type="ECO:0000256" key="3">
    <source>
        <dbReference type="ARBA" id="ARBA00022630"/>
    </source>
</evidence>
<sequence length="183" mass="19992">MVTADGRLRRLTAHSDAELFWAVRGGKGNFGIVTALEIELVPVSALYAGGIFFAAEDAPALLHRFRQWAPTLPEHVSTSIAILRLPPMEELPPPLRGQTVVHLRFASSGTDEAEAERLLAPMKEAGRIVLGYVGPIRTTEMDSIHMDPVDPMPAWEKGVLLTDLTPEGWTGSWRPSGRSSTSR</sequence>
<dbReference type="Proteomes" id="UP001324287">
    <property type="component" value="Chromosome"/>
</dbReference>
<evidence type="ECO:0000256" key="5">
    <source>
        <dbReference type="ARBA" id="ARBA00023002"/>
    </source>
</evidence>
<evidence type="ECO:0000313" key="6">
    <source>
        <dbReference type="EMBL" id="WRL64081.1"/>
    </source>
</evidence>
<reference evidence="6 7" key="1">
    <citation type="submission" date="2023-12" db="EMBL/GenBank/DDBJ databases">
        <title>Blastococcus brunescens sp. nov., an actonobacterium isolated from sandstone collected in sahara desert.</title>
        <authorList>
            <person name="Gtari M."/>
            <person name="Ghodhbane F."/>
        </authorList>
    </citation>
    <scope>NUCLEOTIDE SEQUENCE [LARGE SCALE GENOMIC DNA]</scope>
    <source>
        <strain evidence="6 7">BMG 8361</strain>
    </source>
</reference>
<dbReference type="InterPro" id="IPR016169">
    <property type="entry name" value="FAD-bd_PCMH_sub2"/>
</dbReference>
<keyword evidence="3" id="KW-0285">Flavoprotein</keyword>
<dbReference type="InterPro" id="IPR036318">
    <property type="entry name" value="FAD-bd_PCMH-like_sf"/>
</dbReference>
<proteinExistence type="inferred from homology"/>
<protein>
    <submittedName>
        <fullName evidence="6">Uncharacterized protein</fullName>
    </submittedName>
</protein>
<keyword evidence="7" id="KW-1185">Reference proteome</keyword>
<gene>
    <name evidence="6" type="ORF">U6N30_31625</name>
</gene>
<comment type="cofactor">
    <cofactor evidence="1">
        <name>FAD</name>
        <dbReference type="ChEBI" id="CHEBI:57692"/>
    </cofactor>
</comment>
<dbReference type="SUPFAM" id="SSF56176">
    <property type="entry name" value="FAD-binding/transporter-associated domain-like"/>
    <property type="match status" value="1"/>
</dbReference>
<keyword evidence="5" id="KW-0560">Oxidoreductase</keyword>
<evidence type="ECO:0000256" key="1">
    <source>
        <dbReference type="ARBA" id="ARBA00001974"/>
    </source>
</evidence>
<keyword evidence="4" id="KW-0274">FAD</keyword>
<accession>A0ABZ1B2Y3</accession>
<comment type="similarity">
    <text evidence="2">Belongs to the oxygen-dependent FAD-linked oxidoreductase family.</text>
</comment>
<dbReference type="Gene3D" id="3.30.465.10">
    <property type="match status" value="1"/>
</dbReference>
<dbReference type="InterPro" id="IPR050416">
    <property type="entry name" value="FAD-linked_Oxidoreductase"/>
</dbReference>
<dbReference type="PANTHER" id="PTHR42973">
    <property type="entry name" value="BINDING OXIDOREDUCTASE, PUTATIVE (AFU_ORTHOLOGUE AFUA_1G17690)-RELATED"/>
    <property type="match status" value="1"/>
</dbReference>
<organism evidence="6 7">
    <name type="scientific">Blastococcus brunescens</name>
    <dbReference type="NCBI Taxonomy" id="1564165"/>
    <lineage>
        <taxon>Bacteria</taxon>
        <taxon>Bacillati</taxon>
        <taxon>Actinomycetota</taxon>
        <taxon>Actinomycetes</taxon>
        <taxon>Geodermatophilales</taxon>
        <taxon>Geodermatophilaceae</taxon>
        <taxon>Blastococcus</taxon>
    </lineage>
</organism>
<dbReference type="EMBL" id="CP141261">
    <property type="protein sequence ID" value="WRL64081.1"/>
    <property type="molecule type" value="Genomic_DNA"/>
</dbReference>
<dbReference type="PANTHER" id="PTHR42973:SF39">
    <property type="entry name" value="FAD-BINDING PCMH-TYPE DOMAIN-CONTAINING PROTEIN"/>
    <property type="match status" value="1"/>
</dbReference>
<name>A0ABZ1B2Y3_9ACTN</name>
<dbReference type="Gene3D" id="3.40.462.20">
    <property type="match status" value="1"/>
</dbReference>
<evidence type="ECO:0000256" key="2">
    <source>
        <dbReference type="ARBA" id="ARBA00005466"/>
    </source>
</evidence>
<evidence type="ECO:0000256" key="4">
    <source>
        <dbReference type="ARBA" id="ARBA00022827"/>
    </source>
</evidence>